<feature type="domain" description="BAH" evidence="2">
    <location>
        <begin position="1536"/>
        <end position="1660"/>
    </location>
</feature>
<dbReference type="KEGG" id="dpa:109545338"/>
<feature type="compositionally biased region" description="Basic and acidic residues" evidence="1">
    <location>
        <begin position="1063"/>
        <end position="1076"/>
    </location>
</feature>
<feature type="region of interest" description="Disordered" evidence="1">
    <location>
        <begin position="1460"/>
        <end position="1493"/>
    </location>
</feature>
<feature type="region of interest" description="Disordered" evidence="1">
    <location>
        <begin position="1"/>
        <end position="22"/>
    </location>
</feature>
<proteinExistence type="predicted"/>
<feature type="compositionally biased region" description="Basic and acidic residues" evidence="1">
    <location>
        <begin position="1268"/>
        <end position="1278"/>
    </location>
</feature>
<feature type="compositionally biased region" description="Basic residues" evidence="1">
    <location>
        <begin position="1279"/>
        <end position="1294"/>
    </location>
</feature>
<feature type="compositionally biased region" description="Basic residues" evidence="1">
    <location>
        <begin position="929"/>
        <end position="940"/>
    </location>
</feature>
<protein>
    <recommendedName>
        <fullName evidence="2">BAH domain-containing protein</fullName>
    </recommendedName>
</protein>
<dbReference type="GO" id="GO:0003682">
    <property type="term" value="F:chromatin binding"/>
    <property type="evidence" value="ECO:0007669"/>
    <property type="project" value="InterPro"/>
</dbReference>
<dbReference type="InterPro" id="IPR048924">
    <property type="entry name" value="BAHCC1-like_Tudor"/>
</dbReference>
<keyword evidence="4" id="KW-1185">Reference proteome</keyword>
<feature type="compositionally biased region" description="Acidic residues" evidence="1">
    <location>
        <begin position="1347"/>
        <end position="1413"/>
    </location>
</feature>
<dbReference type="Pfam" id="PF24912">
    <property type="entry name" value="SH3_TNRC18"/>
    <property type="match status" value="1"/>
</dbReference>
<evidence type="ECO:0000256" key="1">
    <source>
        <dbReference type="SAM" id="MobiDB-lite"/>
    </source>
</evidence>
<feature type="region of interest" description="Disordered" evidence="1">
    <location>
        <begin position="1024"/>
        <end position="1045"/>
    </location>
</feature>
<feature type="compositionally biased region" description="Basic and acidic residues" evidence="1">
    <location>
        <begin position="762"/>
        <end position="772"/>
    </location>
</feature>
<feature type="compositionally biased region" description="Basic residues" evidence="1">
    <location>
        <begin position="1303"/>
        <end position="1316"/>
    </location>
</feature>
<feature type="compositionally biased region" description="Gly residues" evidence="1">
    <location>
        <begin position="1"/>
        <end position="12"/>
    </location>
</feature>
<dbReference type="PANTHER" id="PTHR12505:SF24">
    <property type="entry name" value="PROTEIN WINGED EYE"/>
    <property type="match status" value="1"/>
</dbReference>
<dbReference type="Pfam" id="PF21744">
    <property type="entry name" value="BAHCC1-like_Tudor"/>
    <property type="match status" value="1"/>
</dbReference>
<reference evidence="3" key="2">
    <citation type="submission" date="2024-08" db="UniProtKB">
        <authorList>
            <consortium name="EnsemblMetazoa"/>
        </authorList>
    </citation>
    <scope>IDENTIFICATION</scope>
</reference>
<feature type="region of interest" description="Disordered" evidence="1">
    <location>
        <begin position="1233"/>
        <end position="1440"/>
    </location>
</feature>
<dbReference type="InterPro" id="IPR056841">
    <property type="entry name" value="TNRC18_BAHCC1-like_SH3"/>
</dbReference>
<sequence>MLGSPAGPGGAPQRGLWPLAPAQTPSATSFSTDGLSKYGLYSLFPGTAAFGSALYSHASTIGRFASGHIQQSSGNTFHAAHKVSDSLFSATGYTFGASTPPPGSPYSPIPVAQLELLTKGYSNNIIIQQQPPDYPPSPKKIHIAEKRCDEKCCSIQQKSQKLCPCPSSQMKKIQELSISGCSRTNPIEWAGVNVKKEPGTPCQVAEISTSASPVVKLEVTSPIQKHGMEAMNLGGSMINSNGAQIPVGIAVARQRVQHELLGSPSLPPAGLLATVNASGAQIKEIDNAGTMASMASMAAGTSGAVPGGGGLLQCADDRSQGLAAWQVGGSHNQTLTTPTLWQYPAPVPMEPMVPLPVPTIPPVGFQLVRDASTGGLLFLPTTTGIEPLQQAVVWPSYHQPSSVLLPSLSSMQPPPLQLLSSASSDYLASSTTLHQHTQTHSTRLVAVTTDSKRKLPLPLPTTALIKIEADGSMDQTKLQTVSTIANNAGTVFTDQTVPSLVTTHVIYQHPTNLIVSQNPILSTEVASCRSQATSPVISSESVQLQDEEHLSSSTVQDASNQTDSPICSEDDNTTHALSDVIGEEKTKYTSEVVEPTPEEPPSGPFEPNRDEEMIARKLTEGANFPSAAHEEATGDELAQQPDLSGLELLSNSIVEFERTIQSSEETQEASPVTAVEAPAPTESSSQVALDDALGGLEILCALAEQRIREENIEKPSRKHKRNRSRERHRERKREKRKSRKHSADEPKKKKLKGGKHRSRAERHKERELRRLEKRHFSEKLEIEAEASQMGQCACQYKNYKTPESELEVKRFLESKTRPSYCCKGDWNCMNSIEMEMRLKLAELQREYQEKRKELSKLKPKKHSHRSDCLKRKSRKKSVQSERSTSPASKDNETPVPETKAELLLKPSKLGEVHKRRHSPPDSSTENHSSSKKRKVGRPKRLMSTNEILGTETIVAKKLKSNFVGRLLAAKEKLTQQSDEKSADATPPRYVEEPYTHKLKKVKINTPVTEEAKSSKMRPTLKAEATVKVNDDDSHSIEDEDEAFEDDAILDESFGESVLGAEDSEVRETNNNEKKVEASSGERVSNRCTLTDSHLEIDKLRVLTAMGGLFYAGHLNAIEPPDVYSITLDGERGNRPHIMSREEILRDAIVEISPKSTAELTAGTRLCAYWSQQYRCLYPGSAAEPGTPDPQLDAKFVSVEFDDGDSGRIALQDIRLLPPNYPVMEYDPNPLLSLSRRKRRMSSSVSTEEKQSSEPPVEDEAQTVLSTTSKERTSSESDHHKQKKRLKKKKKKKKHECAEEVCTHKKHKKHKKRRKHHGELDDEMRASQPLAERSMICTIIQDVRPNNEEEEEQEDQDEDEDQKEQEDQDDPEHEEDPGNEEDPKDQEEPENEEEQEEQEEQEEEEAQDAEEADEEHEREPQQDQVMRENDSLSSPMEEIIENDQFMASAIYAETSNIKGSPLIEADTSKDDIEEKSSSDSDSNSPRERQPSCESRSKMNAFLPAVQLWHWSGNCYKTSRAKGKAKKQFYKSIQRKKESISVGDAAVFLSTSKPDRPFIGKIESMFESSGSMVVRVKWYYHPEETIGGPTNLKYPGALFESNHFDENEVQTISHKCDVVSLAEFKERIGDDESAYESVYENNELYYLAGFYQASHRTIVMNRDIPFTN</sequence>
<evidence type="ECO:0000313" key="3">
    <source>
        <dbReference type="EnsemblMetazoa" id="XP_019771530.1"/>
    </source>
</evidence>
<feature type="region of interest" description="Disordered" evidence="1">
    <location>
        <begin position="851"/>
        <end position="943"/>
    </location>
</feature>
<feature type="compositionally biased region" description="Polar residues" evidence="1">
    <location>
        <begin position="551"/>
        <end position="565"/>
    </location>
</feature>
<feature type="region of interest" description="Disordered" evidence="1">
    <location>
        <begin position="585"/>
        <end position="609"/>
    </location>
</feature>
<dbReference type="Proteomes" id="UP000019118">
    <property type="component" value="Unassembled WGS sequence"/>
</dbReference>
<feature type="compositionally biased region" description="Basic and acidic residues" evidence="1">
    <location>
        <begin position="1465"/>
        <end position="1493"/>
    </location>
</feature>
<dbReference type="InterPro" id="IPR052429">
    <property type="entry name" value="BAH_domain_protein"/>
</dbReference>
<dbReference type="GeneID" id="109545338"/>
<feature type="region of interest" description="Disordered" evidence="1">
    <location>
        <begin position="1058"/>
        <end position="1081"/>
    </location>
</feature>
<dbReference type="InterPro" id="IPR001025">
    <property type="entry name" value="BAH_dom"/>
</dbReference>
<reference evidence="4" key="1">
    <citation type="journal article" date="2013" name="Genome Biol.">
        <title>Draft genome of the mountain pine beetle, Dendroctonus ponderosae Hopkins, a major forest pest.</title>
        <authorList>
            <person name="Keeling C.I."/>
            <person name="Yuen M.M."/>
            <person name="Liao N.Y."/>
            <person name="Docking T.R."/>
            <person name="Chan S.K."/>
            <person name="Taylor G.A."/>
            <person name="Palmquist D.L."/>
            <person name="Jackman S.D."/>
            <person name="Nguyen A."/>
            <person name="Li M."/>
            <person name="Henderson H."/>
            <person name="Janes J.K."/>
            <person name="Zhao Y."/>
            <person name="Pandoh P."/>
            <person name="Moore R."/>
            <person name="Sperling F.A."/>
            <person name="Huber D.P."/>
            <person name="Birol I."/>
            <person name="Jones S.J."/>
            <person name="Bohlmann J."/>
        </authorList>
    </citation>
    <scope>NUCLEOTIDE SEQUENCE</scope>
</reference>
<feature type="region of interest" description="Disordered" evidence="1">
    <location>
        <begin position="659"/>
        <end position="687"/>
    </location>
</feature>
<dbReference type="PROSITE" id="PS51038">
    <property type="entry name" value="BAH"/>
    <property type="match status" value="1"/>
</dbReference>
<feature type="compositionally biased region" description="Basic residues" evidence="1">
    <location>
        <begin position="748"/>
        <end position="761"/>
    </location>
</feature>
<accession>A0AAR5QE85</accession>
<dbReference type="SMART" id="SM00439">
    <property type="entry name" value="BAH"/>
    <property type="match status" value="1"/>
</dbReference>
<feature type="region of interest" description="Disordered" evidence="1">
    <location>
        <begin position="707"/>
        <end position="772"/>
    </location>
</feature>
<feature type="compositionally biased region" description="Basic and acidic residues" evidence="1">
    <location>
        <begin position="1414"/>
        <end position="1429"/>
    </location>
</feature>
<evidence type="ECO:0000313" key="4">
    <source>
        <dbReference type="Proteomes" id="UP000019118"/>
    </source>
</evidence>
<evidence type="ECO:0000259" key="2">
    <source>
        <dbReference type="PROSITE" id="PS51038"/>
    </source>
</evidence>
<dbReference type="InterPro" id="IPR043151">
    <property type="entry name" value="BAH_sf"/>
</dbReference>
<feature type="compositionally biased region" description="Polar residues" evidence="1">
    <location>
        <begin position="659"/>
        <end position="670"/>
    </location>
</feature>
<dbReference type="PANTHER" id="PTHR12505">
    <property type="entry name" value="PHD FINGER TRANSCRIPTION FACTOR"/>
    <property type="match status" value="1"/>
</dbReference>
<name>A0AAR5QE85_DENPD</name>
<feature type="compositionally biased region" description="Basic residues" evidence="1">
    <location>
        <begin position="716"/>
        <end position="740"/>
    </location>
</feature>
<dbReference type="Gene3D" id="2.30.30.490">
    <property type="match status" value="1"/>
</dbReference>
<feature type="region of interest" description="Disordered" evidence="1">
    <location>
        <begin position="538"/>
        <end position="572"/>
    </location>
</feature>
<feature type="compositionally biased region" description="Basic and acidic residues" evidence="1">
    <location>
        <begin position="898"/>
        <end position="912"/>
    </location>
</feature>
<dbReference type="Pfam" id="PF01426">
    <property type="entry name" value="BAH"/>
    <property type="match status" value="1"/>
</dbReference>
<organism evidence="3 4">
    <name type="scientific">Dendroctonus ponderosae</name>
    <name type="common">Mountain pine beetle</name>
    <dbReference type="NCBI Taxonomy" id="77166"/>
    <lineage>
        <taxon>Eukaryota</taxon>
        <taxon>Metazoa</taxon>
        <taxon>Ecdysozoa</taxon>
        <taxon>Arthropoda</taxon>
        <taxon>Hexapoda</taxon>
        <taxon>Insecta</taxon>
        <taxon>Pterygota</taxon>
        <taxon>Neoptera</taxon>
        <taxon>Endopterygota</taxon>
        <taxon>Coleoptera</taxon>
        <taxon>Polyphaga</taxon>
        <taxon>Cucujiformia</taxon>
        <taxon>Curculionidae</taxon>
        <taxon>Scolytinae</taxon>
        <taxon>Dendroctonus</taxon>
    </lineage>
</organism>
<dbReference type="EnsemblMetazoa" id="XM_019915971.1">
    <property type="protein sequence ID" value="XP_019771530.1"/>
    <property type="gene ID" value="LOC109545338"/>
</dbReference>